<evidence type="ECO:0000256" key="1">
    <source>
        <dbReference type="ARBA" id="ARBA00006547"/>
    </source>
</evidence>
<dbReference type="PANTHER" id="PTHR11786:SF0">
    <property type="entry name" value="ARYLAMINE N-ACETYLTRANSFERASE 4-RELATED"/>
    <property type="match status" value="1"/>
</dbReference>
<dbReference type="EMBL" id="CP011129">
    <property type="protein sequence ID" value="ALN82588.1"/>
    <property type="molecule type" value="Genomic_DNA"/>
</dbReference>
<evidence type="ECO:0000313" key="4">
    <source>
        <dbReference type="Proteomes" id="UP000060787"/>
    </source>
</evidence>
<keyword evidence="3" id="KW-0808">Transferase</keyword>
<dbReference type="Gene3D" id="2.40.128.150">
    <property type="entry name" value="Cysteine proteinases"/>
    <property type="match status" value="1"/>
</dbReference>
<dbReference type="RefSeq" id="WP_057919270.1">
    <property type="nucleotide sequence ID" value="NZ_CP011129.1"/>
</dbReference>
<dbReference type="Proteomes" id="UP000060787">
    <property type="component" value="Chromosome"/>
</dbReference>
<sequence>MSPRLQDLSTYLQRLGYQSAPPPTLDSLRELQRRHTAEFPFETLATLLRMPVPIDLASLERKLLREGRGGYCFELNRMFLALLQQLGYDARGLTGRVLMGGPEDAMPARTHLLVLVTIDGVRYIADVGFGGMVPTAPLRLDSEDEQTTPHESYRLEPRDGGYLLRAHVGEEWRAMYVFDLQTQVDIDYVVGNWYVSTYPESPFLGQLFVARTGEGLRKTFNNGSFAVHRLGADSVRRELADADSVIEVLSKEFGIRVPAHPQLHEAIERLLAKSVAA</sequence>
<proteinExistence type="inferred from homology"/>
<dbReference type="STRING" id="84531.LA76x_4480"/>
<dbReference type="KEGG" id="lab:LA76x_4480"/>
<dbReference type="AlphaFoldDB" id="A0A0S2FGE3"/>
<accession>A0A0S2FGE3</accession>
<evidence type="ECO:0000256" key="2">
    <source>
        <dbReference type="RuleBase" id="RU003452"/>
    </source>
</evidence>
<protein>
    <submittedName>
        <fullName evidence="3">Arylamine N-acetyltransferase</fullName>
        <ecNumber evidence="3">2.3.1.5</ecNumber>
    </submittedName>
</protein>
<dbReference type="Gene3D" id="3.30.2140.10">
    <property type="entry name" value="Arylamine N-acetyltransferase"/>
    <property type="match status" value="1"/>
</dbReference>
<keyword evidence="3" id="KW-0012">Acyltransferase</keyword>
<organism evidence="3 4">
    <name type="scientific">Lysobacter antibioticus</name>
    <dbReference type="NCBI Taxonomy" id="84531"/>
    <lineage>
        <taxon>Bacteria</taxon>
        <taxon>Pseudomonadati</taxon>
        <taxon>Pseudomonadota</taxon>
        <taxon>Gammaproteobacteria</taxon>
        <taxon>Lysobacterales</taxon>
        <taxon>Lysobacteraceae</taxon>
        <taxon>Lysobacter</taxon>
    </lineage>
</organism>
<comment type="similarity">
    <text evidence="1 2">Belongs to the arylamine N-acetyltransferase family.</text>
</comment>
<dbReference type="EC" id="2.3.1.5" evidence="3"/>
<dbReference type="Pfam" id="PF00797">
    <property type="entry name" value="Acetyltransf_2"/>
    <property type="match status" value="1"/>
</dbReference>
<dbReference type="PANTHER" id="PTHR11786">
    <property type="entry name" value="N-HYDROXYARYLAMINE O-ACETYLTRANSFERASE"/>
    <property type="match status" value="1"/>
</dbReference>
<evidence type="ECO:0000313" key="3">
    <source>
        <dbReference type="EMBL" id="ALN82588.1"/>
    </source>
</evidence>
<dbReference type="PATRIC" id="fig|84531.8.peg.4475"/>
<dbReference type="GO" id="GO:0004060">
    <property type="term" value="F:arylamine N-acetyltransferase activity"/>
    <property type="evidence" value="ECO:0007669"/>
    <property type="project" value="UniProtKB-EC"/>
</dbReference>
<name>A0A0S2FGE3_LYSAN</name>
<dbReference type="SUPFAM" id="SSF54001">
    <property type="entry name" value="Cysteine proteinases"/>
    <property type="match status" value="1"/>
</dbReference>
<gene>
    <name evidence="3" type="primary">nat</name>
    <name evidence="3" type="ORF">LA76x_4480</name>
</gene>
<reference evidence="3 4" key="1">
    <citation type="journal article" date="2015" name="BMC Genomics">
        <title>Comparative genomics and metabolic profiling of the genus Lysobacter.</title>
        <authorList>
            <person name="de Bruijn I."/>
            <person name="Cheng X."/>
            <person name="de Jager V."/>
            <person name="Exposito R.G."/>
            <person name="Watrous J."/>
            <person name="Patel N."/>
            <person name="Postma J."/>
            <person name="Dorrestein P.C."/>
            <person name="Kobayashi D."/>
            <person name="Raaijmakers J.M."/>
        </authorList>
    </citation>
    <scope>NUCLEOTIDE SEQUENCE [LARGE SCALE GENOMIC DNA]</scope>
    <source>
        <strain evidence="3 4">76</strain>
    </source>
</reference>
<dbReference type="InterPro" id="IPR001447">
    <property type="entry name" value="Arylamine_N-AcTrfase"/>
</dbReference>
<dbReference type="PRINTS" id="PR01543">
    <property type="entry name" value="ANATRNSFRASE"/>
</dbReference>
<keyword evidence="4" id="KW-1185">Reference proteome</keyword>
<dbReference type="InterPro" id="IPR038765">
    <property type="entry name" value="Papain-like_cys_pep_sf"/>
</dbReference>